<gene>
    <name evidence="4" type="ORF">CR159_15815</name>
</gene>
<reference evidence="4 5" key="1">
    <citation type="submission" date="2017-10" db="EMBL/GenBank/DDBJ databases">
        <title>Two draft genome sequences of Pusillimonas sp. strains isolated from a nitrate- and radionuclide-contaminated groundwater in Russia.</title>
        <authorList>
            <person name="Grouzdev D.S."/>
            <person name="Tourova T.P."/>
            <person name="Goeva M.A."/>
            <person name="Babich T.L."/>
            <person name="Sokolova D.S."/>
            <person name="Abdullin R."/>
            <person name="Poltaraus A.B."/>
            <person name="Toshchakov S.V."/>
            <person name="Nazina T.N."/>
        </authorList>
    </citation>
    <scope>NUCLEOTIDE SEQUENCE [LARGE SCALE GENOMIC DNA]</scope>
    <source>
        <strain evidence="4 5">JR1/69-3-13</strain>
    </source>
</reference>
<dbReference type="EMBL" id="PDNW01000015">
    <property type="protein sequence ID" value="PLC48809.1"/>
    <property type="molecule type" value="Genomic_DNA"/>
</dbReference>
<keyword evidence="2" id="KW-0449">Lipoprotein</keyword>
<feature type="compositionally biased region" description="Low complexity" evidence="3">
    <location>
        <begin position="133"/>
        <end position="146"/>
    </location>
</feature>
<dbReference type="InterPro" id="IPR010131">
    <property type="entry name" value="MdtP/NodT-like"/>
</dbReference>
<comment type="caution">
    <text evidence="4">The sequence shown here is derived from an EMBL/GenBank/DDBJ whole genome shotgun (WGS) entry which is preliminary data.</text>
</comment>
<dbReference type="InterPro" id="IPR003423">
    <property type="entry name" value="OMP_efflux"/>
</dbReference>
<keyword evidence="5" id="KW-1185">Reference proteome</keyword>
<dbReference type="Pfam" id="PF02321">
    <property type="entry name" value="OEP"/>
    <property type="match status" value="2"/>
</dbReference>
<keyword evidence="2" id="KW-0812">Transmembrane</keyword>
<evidence type="ECO:0000313" key="4">
    <source>
        <dbReference type="EMBL" id="PLC48809.1"/>
    </source>
</evidence>
<dbReference type="RefSeq" id="WP_102074941.1">
    <property type="nucleotide sequence ID" value="NZ_PDNW01000015.1"/>
</dbReference>
<evidence type="ECO:0000256" key="1">
    <source>
        <dbReference type="ARBA" id="ARBA00007613"/>
    </source>
</evidence>
<accession>A0A2N4U1B7</accession>
<keyword evidence="2" id="KW-1134">Transmembrane beta strand</keyword>
<dbReference type="OrthoDB" id="9770517at2"/>
<evidence type="ECO:0000313" key="5">
    <source>
        <dbReference type="Proteomes" id="UP000234190"/>
    </source>
</evidence>
<evidence type="ECO:0000256" key="2">
    <source>
        <dbReference type="RuleBase" id="RU362097"/>
    </source>
</evidence>
<organism evidence="4 5">
    <name type="scientific">Pollutimonas subterranea</name>
    <dbReference type="NCBI Taxonomy" id="2045210"/>
    <lineage>
        <taxon>Bacteria</taxon>
        <taxon>Pseudomonadati</taxon>
        <taxon>Pseudomonadota</taxon>
        <taxon>Betaproteobacteria</taxon>
        <taxon>Burkholderiales</taxon>
        <taxon>Alcaligenaceae</taxon>
        <taxon>Pollutimonas</taxon>
    </lineage>
</organism>
<dbReference type="PANTHER" id="PTHR30203">
    <property type="entry name" value="OUTER MEMBRANE CATION EFFLUX PROTEIN"/>
    <property type="match status" value="1"/>
</dbReference>
<sequence>MSASPDTSTTPRLLPWAACGVLLLLSACTVGPDYRRPGMEVGAAYKQATSATQGGLAGGQDASPIPAANAGWVPAQPRDQALRGDWWQLFNDPVLSSLMDTLQTSNFSIAQAEAQYRQAQALLQSTRSGLFPTVGTSASGTRSGSGSEDRISTGSDSFGRDRVVNQYMLSGDVSWEADVWGRVRRGVESSRAGLEASAADVANTRLSMQSTLAQTYFRLRVMDAEQRLLRQTVEAYERSLTMTMNRLAAGIAAPADVAVSRTQLENTRTQLLALDWQRAQLEHAIAVLTGQPPSAFALNASQILGTVPVIPVGLPSQLLERRPDVAAAERRTAEANAQIGVAQAAWFPDLTLSAQAGFRSGQWAQWLVAPASFWSLGPALALTIFDGGARQAQLDQARAGYDAQVAAYRQTVLTALREVEDYLVQLHVLGQEQVTQGRALASARESLRLTQNQYDAGLIDYLSVVQVETTALSTERAALQLTADRLVASVQLIAALGGGWEAAGAADL</sequence>
<dbReference type="NCBIfam" id="TIGR01845">
    <property type="entry name" value="outer_NodT"/>
    <property type="match status" value="1"/>
</dbReference>
<dbReference type="Gene3D" id="1.20.1600.10">
    <property type="entry name" value="Outer membrane efflux proteins (OEP)"/>
    <property type="match status" value="1"/>
</dbReference>
<dbReference type="PANTHER" id="PTHR30203:SF33">
    <property type="entry name" value="BLR4455 PROTEIN"/>
    <property type="match status" value="1"/>
</dbReference>
<dbReference type="Proteomes" id="UP000234190">
    <property type="component" value="Unassembled WGS sequence"/>
</dbReference>
<feature type="region of interest" description="Disordered" evidence="3">
    <location>
        <begin position="133"/>
        <end position="157"/>
    </location>
</feature>
<dbReference type="SUPFAM" id="SSF56954">
    <property type="entry name" value="Outer membrane efflux proteins (OEP)"/>
    <property type="match status" value="1"/>
</dbReference>
<name>A0A2N4U1B7_9BURK</name>
<dbReference type="AlphaFoldDB" id="A0A2N4U1B7"/>
<dbReference type="GO" id="GO:0015562">
    <property type="term" value="F:efflux transmembrane transporter activity"/>
    <property type="evidence" value="ECO:0007669"/>
    <property type="project" value="InterPro"/>
</dbReference>
<comment type="subcellular location">
    <subcellularLocation>
        <location evidence="2">Cell membrane</location>
        <topology evidence="2">Lipid-anchor</topology>
    </subcellularLocation>
</comment>
<protein>
    <submittedName>
        <fullName evidence="4">RND transporter</fullName>
    </submittedName>
</protein>
<keyword evidence="2" id="KW-0472">Membrane</keyword>
<keyword evidence="2" id="KW-0564">Palmitate</keyword>
<comment type="similarity">
    <text evidence="1 2">Belongs to the outer membrane factor (OMF) (TC 1.B.17) family.</text>
</comment>
<dbReference type="GO" id="GO:0005886">
    <property type="term" value="C:plasma membrane"/>
    <property type="evidence" value="ECO:0007669"/>
    <property type="project" value="UniProtKB-SubCell"/>
</dbReference>
<evidence type="ECO:0000256" key="3">
    <source>
        <dbReference type="SAM" id="MobiDB-lite"/>
    </source>
</evidence>
<proteinExistence type="inferred from homology"/>
<dbReference type="Gene3D" id="2.20.200.10">
    <property type="entry name" value="Outer membrane efflux proteins (OEP)"/>
    <property type="match status" value="1"/>
</dbReference>